<name>A0A0A0EIP1_9RHOB</name>
<evidence type="ECO:0000313" key="3">
    <source>
        <dbReference type="Proteomes" id="UP000030004"/>
    </source>
</evidence>
<dbReference type="SUPFAM" id="SSF52821">
    <property type="entry name" value="Rhodanese/Cell cycle control phosphatase"/>
    <property type="match status" value="1"/>
</dbReference>
<dbReference type="CDD" id="cd01447">
    <property type="entry name" value="Polysulfide_ST"/>
    <property type="match status" value="1"/>
</dbReference>
<comment type="caution">
    <text evidence="2">The sequence shown here is derived from an EMBL/GenBank/DDBJ whole genome shotgun (WGS) entry which is preliminary data.</text>
</comment>
<dbReference type="InterPro" id="IPR036873">
    <property type="entry name" value="Rhodanese-like_dom_sf"/>
</dbReference>
<dbReference type="PROSITE" id="PS50206">
    <property type="entry name" value="RHODANESE_3"/>
    <property type="match status" value="1"/>
</dbReference>
<dbReference type="RefSeq" id="WP_043744077.1">
    <property type="nucleotide sequence ID" value="NZ_AQQX01000001.1"/>
</dbReference>
<dbReference type="AlphaFoldDB" id="A0A0A0EIP1"/>
<dbReference type="Gene3D" id="3.40.250.10">
    <property type="entry name" value="Rhodanese-like domain"/>
    <property type="match status" value="1"/>
</dbReference>
<protein>
    <submittedName>
        <fullName evidence="2">Rhodanese</fullName>
    </submittedName>
</protein>
<dbReference type="STRING" id="1461694.ATO9_01480"/>
<evidence type="ECO:0000313" key="2">
    <source>
        <dbReference type="EMBL" id="KGM50200.1"/>
    </source>
</evidence>
<gene>
    <name evidence="2" type="ORF">ATO9_01480</name>
</gene>
<proteinExistence type="predicted"/>
<reference evidence="2 3" key="1">
    <citation type="journal article" date="2015" name="Antonie Van Leeuwenhoek">
        <title>Pseudooceanicola atlanticus gen. nov. sp. nov., isolated from surface seawater of the Atlantic Ocean and reclassification of Oceanicola batsensis, Oceanicola marinus, Oceanicola nitratireducens, Oceanicola nanhaiensis, Oceanicola antarcticus and Oceanicola flagellatus, as Pseudooceanicola batsensis comb. nov., Pseudooceanicola marinus comb. nov., Pseudooceanicola nitratireducens comb. nov., Pseudooceanicola nanhaiensis comb. nov., Pseudooceanicola antarcticus comb. nov., and Pseudooceanicola flagellatus comb. nov.</title>
        <authorList>
            <person name="Lai Q."/>
            <person name="Li G."/>
            <person name="Liu X."/>
            <person name="Du Y."/>
            <person name="Sun F."/>
            <person name="Shao Z."/>
        </authorList>
    </citation>
    <scope>NUCLEOTIDE SEQUENCE [LARGE SCALE GENOMIC DNA]</scope>
    <source>
        <strain evidence="2 3">22II-s11g</strain>
    </source>
</reference>
<feature type="domain" description="Rhodanese" evidence="1">
    <location>
        <begin position="28"/>
        <end position="125"/>
    </location>
</feature>
<dbReference type="PANTHER" id="PTHR44086:SF13">
    <property type="entry name" value="THIOSULFATE SULFURTRANSFERASE PSPE"/>
    <property type="match status" value="1"/>
</dbReference>
<dbReference type="Proteomes" id="UP000030004">
    <property type="component" value="Unassembled WGS sequence"/>
</dbReference>
<evidence type="ECO:0000259" key="1">
    <source>
        <dbReference type="PROSITE" id="PS50206"/>
    </source>
</evidence>
<dbReference type="EMBL" id="AQQX01000001">
    <property type="protein sequence ID" value="KGM50200.1"/>
    <property type="molecule type" value="Genomic_DNA"/>
</dbReference>
<sequence length="132" mass="14601">MKRIKDMVAEANEVVDHAPATEMMAKHGAEGVTFVDLRDPRELERDGMIPGAFHCPRGMLEFWIDPESPYAKEKFQSGDQFVFYCASGWRSALSARTAQEMGLENVSHITDGFGGWKKAGGPVGEKPVKAKK</sequence>
<dbReference type="eggNOG" id="COG0607">
    <property type="taxonomic scope" value="Bacteria"/>
</dbReference>
<dbReference type="Pfam" id="PF00581">
    <property type="entry name" value="Rhodanese"/>
    <property type="match status" value="1"/>
</dbReference>
<dbReference type="OrthoDB" id="9807812at2"/>
<accession>A0A0A0EIP1</accession>
<keyword evidence="3" id="KW-1185">Reference proteome</keyword>
<organism evidence="2 3">
    <name type="scientific">Pseudooceanicola atlanticus</name>
    <dbReference type="NCBI Taxonomy" id="1461694"/>
    <lineage>
        <taxon>Bacteria</taxon>
        <taxon>Pseudomonadati</taxon>
        <taxon>Pseudomonadota</taxon>
        <taxon>Alphaproteobacteria</taxon>
        <taxon>Rhodobacterales</taxon>
        <taxon>Paracoccaceae</taxon>
        <taxon>Pseudooceanicola</taxon>
    </lineage>
</organism>
<dbReference type="InterPro" id="IPR001763">
    <property type="entry name" value="Rhodanese-like_dom"/>
</dbReference>
<dbReference type="PANTHER" id="PTHR44086">
    <property type="entry name" value="THIOSULFATE SULFURTRANSFERASE RDL2, MITOCHONDRIAL-RELATED"/>
    <property type="match status" value="1"/>
</dbReference>
<dbReference type="SMART" id="SM00450">
    <property type="entry name" value="RHOD"/>
    <property type="match status" value="1"/>
</dbReference>
<dbReference type="GO" id="GO:0004792">
    <property type="term" value="F:thiosulfate-cyanide sulfurtransferase activity"/>
    <property type="evidence" value="ECO:0007669"/>
    <property type="project" value="TreeGrafter"/>
</dbReference>